<keyword evidence="3" id="KW-1185">Reference proteome</keyword>
<reference evidence="2 3" key="1">
    <citation type="journal article" date="2014" name="PLoS ONE">
        <title>Genome Sequence of Candidatus Nitrososphaera evergladensis from Group I.1b Enriched from Everglades Soil Reveals Novel Genomic Features of the Ammonia-Oxidizing Archaea.</title>
        <authorList>
            <person name="Zhalnina K.V."/>
            <person name="Dias R."/>
            <person name="Leonard M.T."/>
            <person name="Dorr de Quadros P."/>
            <person name="Camargo F.A."/>
            <person name="Drew J.C."/>
            <person name="Farmerie W.G."/>
            <person name="Daroub S.H."/>
            <person name="Triplett E.W."/>
        </authorList>
    </citation>
    <scope>NUCLEOTIDE SEQUENCE [LARGE SCALE GENOMIC DNA]</scope>
    <source>
        <strain evidence="2 3">SR1</strain>
    </source>
</reference>
<dbReference type="HOGENOM" id="CLU_137417_3_0_2"/>
<evidence type="ECO:0000313" key="2">
    <source>
        <dbReference type="EMBL" id="AIF82847.1"/>
    </source>
</evidence>
<dbReference type="GO" id="GO:0016853">
    <property type="term" value="F:isomerase activity"/>
    <property type="evidence" value="ECO:0007669"/>
    <property type="project" value="UniProtKB-KW"/>
</dbReference>
<dbReference type="Gene3D" id="3.10.450.50">
    <property type="match status" value="1"/>
</dbReference>
<gene>
    <name evidence="2" type="ORF">NTE_00769</name>
</gene>
<dbReference type="Pfam" id="PF12680">
    <property type="entry name" value="SnoaL_2"/>
    <property type="match status" value="1"/>
</dbReference>
<evidence type="ECO:0000313" key="3">
    <source>
        <dbReference type="Proteomes" id="UP000028194"/>
    </source>
</evidence>
<sequence>MEQQQPNPLETIKNLIAAINQGDLDAASSLYDPEAVIIAQPGNIARGRDAIRAALQGFISLKPLLKGEADQVIEAGGTALYISRWTLVGTSPDGKSV</sequence>
<dbReference type="EMBL" id="CP007174">
    <property type="protein sequence ID" value="AIF82847.1"/>
    <property type="molecule type" value="Genomic_DNA"/>
</dbReference>
<keyword evidence="2" id="KW-0413">Isomerase</keyword>
<feature type="domain" description="SnoaL-like" evidence="1">
    <location>
        <begin position="13"/>
        <end position="95"/>
    </location>
</feature>
<protein>
    <submittedName>
        <fullName evidence="2">Ketosteroid isomerase-like enzyme</fullName>
    </submittedName>
</protein>
<dbReference type="KEGG" id="nev:NTE_00769"/>
<dbReference type="InterPro" id="IPR032710">
    <property type="entry name" value="NTF2-like_dom_sf"/>
</dbReference>
<accession>A0A075MPR8</accession>
<dbReference type="Proteomes" id="UP000028194">
    <property type="component" value="Chromosome"/>
</dbReference>
<evidence type="ECO:0000259" key="1">
    <source>
        <dbReference type="Pfam" id="PF12680"/>
    </source>
</evidence>
<dbReference type="InterPro" id="IPR037401">
    <property type="entry name" value="SnoaL-like"/>
</dbReference>
<dbReference type="SUPFAM" id="SSF54427">
    <property type="entry name" value="NTF2-like"/>
    <property type="match status" value="1"/>
</dbReference>
<organism evidence="2 3">
    <name type="scientific">Candidatus Nitrososphaera evergladensis SR1</name>
    <dbReference type="NCBI Taxonomy" id="1459636"/>
    <lineage>
        <taxon>Archaea</taxon>
        <taxon>Nitrososphaerota</taxon>
        <taxon>Nitrososphaeria</taxon>
        <taxon>Nitrososphaerales</taxon>
        <taxon>Nitrososphaeraceae</taxon>
        <taxon>Nitrososphaera</taxon>
    </lineage>
</organism>
<name>A0A075MPR8_9ARCH</name>
<dbReference type="AlphaFoldDB" id="A0A075MPR8"/>
<proteinExistence type="predicted"/>